<protein>
    <recommendedName>
        <fullName evidence="3">Endonuclease/exonuclease/phosphatase domain-containing protein</fullName>
    </recommendedName>
</protein>
<proteinExistence type="predicted"/>
<evidence type="ECO:0000313" key="2">
    <source>
        <dbReference type="Proteomes" id="UP001054945"/>
    </source>
</evidence>
<evidence type="ECO:0008006" key="3">
    <source>
        <dbReference type="Google" id="ProtNLM"/>
    </source>
</evidence>
<reference evidence="1 2" key="1">
    <citation type="submission" date="2021-06" db="EMBL/GenBank/DDBJ databases">
        <title>Caerostris extrusa draft genome.</title>
        <authorList>
            <person name="Kono N."/>
            <person name="Arakawa K."/>
        </authorList>
    </citation>
    <scope>NUCLEOTIDE SEQUENCE [LARGE SCALE GENOMIC DNA]</scope>
</reference>
<keyword evidence="2" id="KW-1185">Reference proteome</keyword>
<accession>A0AAV4UHE3</accession>
<organism evidence="1 2">
    <name type="scientific">Caerostris extrusa</name>
    <name type="common">Bark spider</name>
    <name type="synonym">Caerostris bankana</name>
    <dbReference type="NCBI Taxonomy" id="172846"/>
    <lineage>
        <taxon>Eukaryota</taxon>
        <taxon>Metazoa</taxon>
        <taxon>Ecdysozoa</taxon>
        <taxon>Arthropoda</taxon>
        <taxon>Chelicerata</taxon>
        <taxon>Arachnida</taxon>
        <taxon>Araneae</taxon>
        <taxon>Araneomorphae</taxon>
        <taxon>Entelegynae</taxon>
        <taxon>Araneoidea</taxon>
        <taxon>Araneidae</taxon>
        <taxon>Caerostris</taxon>
    </lineage>
</organism>
<dbReference type="SUPFAM" id="SSF56219">
    <property type="entry name" value="DNase I-like"/>
    <property type="match status" value="1"/>
</dbReference>
<dbReference type="Gene3D" id="3.60.10.10">
    <property type="entry name" value="Endonuclease/exonuclease/phosphatase"/>
    <property type="match status" value="1"/>
</dbReference>
<sequence>MSQSLSISSSRRGSIPEFREYSRGKNTIKQKHNNLQSLRFGFFNASGVRQKCEEIQEFISDQNLDIFMLQETFSNTDYAPGIPNYTLYRTDRPSNTTRRTYGEIHTTEDAEHALEKFTNTISDALDKTSRPHFGQPGKKLPTYIRQNITNRNKIRKAWQRSKDPALKDSIKNLTNIIKKQIKIFNSNNW</sequence>
<name>A0AAV4UHE3_CAEEX</name>
<dbReference type="AlphaFoldDB" id="A0AAV4UHE3"/>
<dbReference type="EMBL" id="BPLR01012887">
    <property type="protein sequence ID" value="GIY57322.1"/>
    <property type="molecule type" value="Genomic_DNA"/>
</dbReference>
<gene>
    <name evidence="1" type="ORF">CEXT_391421</name>
</gene>
<comment type="caution">
    <text evidence="1">The sequence shown here is derived from an EMBL/GenBank/DDBJ whole genome shotgun (WGS) entry which is preliminary data.</text>
</comment>
<dbReference type="InterPro" id="IPR036691">
    <property type="entry name" value="Endo/exonu/phosph_ase_sf"/>
</dbReference>
<evidence type="ECO:0000313" key="1">
    <source>
        <dbReference type="EMBL" id="GIY57322.1"/>
    </source>
</evidence>
<dbReference type="Proteomes" id="UP001054945">
    <property type="component" value="Unassembled WGS sequence"/>
</dbReference>